<dbReference type="Proteomes" id="UP000239663">
    <property type="component" value="Unassembled WGS sequence"/>
</dbReference>
<dbReference type="RefSeq" id="WP_104848645.1">
    <property type="nucleotide sequence ID" value="NZ_PKOZ01000002.1"/>
</dbReference>
<evidence type="ECO:0000256" key="6">
    <source>
        <dbReference type="ARBA" id="ARBA00022989"/>
    </source>
</evidence>
<feature type="transmembrane region" description="Helical" evidence="8">
    <location>
        <begin position="149"/>
        <end position="173"/>
    </location>
</feature>
<evidence type="ECO:0000313" key="10">
    <source>
        <dbReference type="EMBL" id="PQD96218.1"/>
    </source>
</evidence>
<organism evidence="10 11">
    <name type="scientific">Pradoshia eiseniae</name>
    <dbReference type="NCBI Taxonomy" id="2064768"/>
    <lineage>
        <taxon>Bacteria</taxon>
        <taxon>Bacillati</taxon>
        <taxon>Bacillota</taxon>
        <taxon>Bacilli</taxon>
        <taxon>Bacillales</taxon>
        <taxon>Bacillaceae</taxon>
        <taxon>Pradoshia</taxon>
    </lineage>
</organism>
<feature type="transmembrane region" description="Helical" evidence="8">
    <location>
        <begin position="125"/>
        <end position="143"/>
    </location>
</feature>
<comment type="subcellular location">
    <subcellularLocation>
        <location evidence="1 8">Cell membrane</location>
        <topology evidence="1 8">Multi-pass membrane protein</topology>
    </subcellularLocation>
</comment>
<keyword evidence="5 8" id="KW-0812">Transmembrane</keyword>
<feature type="transmembrane region" description="Helical" evidence="8">
    <location>
        <begin position="70"/>
        <end position="89"/>
    </location>
</feature>
<keyword evidence="6 8" id="KW-1133">Transmembrane helix</keyword>
<evidence type="ECO:0000256" key="8">
    <source>
        <dbReference type="RuleBase" id="RU361157"/>
    </source>
</evidence>
<protein>
    <recommendedName>
        <fullName evidence="8">Transport permease protein</fullName>
    </recommendedName>
</protein>
<evidence type="ECO:0000259" key="9">
    <source>
        <dbReference type="PROSITE" id="PS51012"/>
    </source>
</evidence>
<keyword evidence="11" id="KW-1185">Reference proteome</keyword>
<evidence type="ECO:0000313" key="11">
    <source>
        <dbReference type="Proteomes" id="UP000239663"/>
    </source>
</evidence>
<dbReference type="PANTHER" id="PTHR30413:SF10">
    <property type="entry name" value="CAPSULE POLYSACCHARIDE EXPORT INNER-MEMBRANE PROTEIN CTRC"/>
    <property type="match status" value="1"/>
</dbReference>
<keyword evidence="7 8" id="KW-0472">Membrane</keyword>
<feature type="domain" description="ABC transmembrane type-2" evidence="9">
    <location>
        <begin position="35"/>
        <end position="260"/>
    </location>
</feature>
<sequence>MKSMFKVIHEQIRSFYLIQRLAMFEIKSANNNNYLGILWEFINPMIQIGIYWLIFGFGIRGNQDIEGVPFIYWMLSGIVVWFFASPAILEGTKSIHKRINMIAKMSFPMSTIPSYVITSKLYQHFMILVPVIIILQFAGYYVSTYYLQLPYFILAAVIFILALTLITSTLAMVIRDVQMIVQAVMRMVFYITPLIWYNPRLPEALTFLIKVNPLTYIAEGYRASLLGTGWYFIDNINYTFYFWGLTIILLMIGSALHLKFRNQFVDYL</sequence>
<dbReference type="EMBL" id="PKOZ01000002">
    <property type="protein sequence ID" value="PQD96218.1"/>
    <property type="molecule type" value="Genomic_DNA"/>
</dbReference>
<proteinExistence type="inferred from homology"/>
<evidence type="ECO:0000256" key="3">
    <source>
        <dbReference type="ARBA" id="ARBA00022448"/>
    </source>
</evidence>
<dbReference type="AlphaFoldDB" id="A0A2S7N2J5"/>
<comment type="caution">
    <text evidence="10">The sequence shown here is derived from an EMBL/GenBank/DDBJ whole genome shotgun (WGS) entry which is preliminary data.</text>
</comment>
<keyword evidence="4 8" id="KW-1003">Cell membrane</keyword>
<accession>A0A2S7N2J5</accession>
<evidence type="ECO:0000256" key="1">
    <source>
        <dbReference type="ARBA" id="ARBA00004651"/>
    </source>
</evidence>
<keyword evidence="3 8" id="KW-0813">Transport</keyword>
<dbReference type="GO" id="GO:0015920">
    <property type="term" value="P:lipopolysaccharide transport"/>
    <property type="evidence" value="ECO:0007669"/>
    <property type="project" value="TreeGrafter"/>
</dbReference>
<evidence type="ECO:0000256" key="7">
    <source>
        <dbReference type="ARBA" id="ARBA00023136"/>
    </source>
</evidence>
<dbReference type="GO" id="GO:0005886">
    <property type="term" value="C:plasma membrane"/>
    <property type="evidence" value="ECO:0007669"/>
    <property type="project" value="UniProtKB-SubCell"/>
</dbReference>
<gene>
    <name evidence="10" type="ORF">CYL18_06370</name>
</gene>
<dbReference type="GO" id="GO:0140359">
    <property type="term" value="F:ABC-type transporter activity"/>
    <property type="evidence" value="ECO:0007669"/>
    <property type="project" value="InterPro"/>
</dbReference>
<evidence type="ECO:0000256" key="4">
    <source>
        <dbReference type="ARBA" id="ARBA00022475"/>
    </source>
</evidence>
<dbReference type="InterPro" id="IPR047817">
    <property type="entry name" value="ABC2_TM_bact-type"/>
</dbReference>
<dbReference type="Pfam" id="PF01061">
    <property type="entry name" value="ABC2_membrane"/>
    <property type="match status" value="1"/>
</dbReference>
<feature type="transmembrane region" description="Helical" evidence="8">
    <location>
        <begin position="240"/>
        <end position="258"/>
    </location>
</feature>
<dbReference type="InterPro" id="IPR013525">
    <property type="entry name" value="ABC2_TM"/>
</dbReference>
<dbReference type="OrthoDB" id="9794365at2"/>
<evidence type="ECO:0000256" key="2">
    <source>
        <dbReference type="ARBA" id="ARBA00007783"/>
    </source>
</evidence>
<dbReference type="PROSITE" id="PS51012">
    <property type="entry name" value="ABC_TM2"/>
    <property type="match status" value="1"/>
</dbReference>
<comment type="caution">
    <text evidence="8">Lacks conserved residue(s) required for the propagation of feature annotation.</text>
</comment>
<name>A0A2S7N2J5_9BACI</name>
<reference evidence="10 11" key="1">
    <citation type="submission" date="2017-12" db="EMBL/GenBank/DDBJ databases">
        <title>Taxonomic description and draft genome of Pradoshia cofamensis Gen. nov., sp. nov., a thermotolerant bacillale isolated from anterior gut of earthworm Eisenia fetida.</title>
        <authorList>
            <person name="Saha T."/>
            <person name="Chakraborty R."/>
        </authorList>
    </citation>
    <scope>NUCLEOTIDE SEQUENCE [LARGE SCALE GENOMIC DNA]</scope>
    <source>
        <strain evidence="10 11">EAG3</strain>
    </source>
</reference>
<dbReference type="PANTHER" id="PTHR30413">
    <property type="entry name" value="INNER MEMBRANE TRANSPORT PERMEASE"/>
    <property type="match status" value="1"/>
</dbReference>
<evidence type="ECO:0000256" key="5">
    <source>
        <dbReference type="ARBA" id="ARBA00022692"/>
    </source>
</evidence>
<feature type="transmembrane region" description="Helical" evidence="8">
    <location>
        <begin position="37"/>
        <end position="58"/>
    </location>
</feature>
<comment type="similarity">
    <text evidence="2 8">Belongs to the ABC-2 integral membrane protein family.</text>
</comment>